<reference evidence="1 2" key="1">
    <citation type="submission" date="2023-02" db="EMBL/GenBank/DDBJ databases">
        <title>Entomopathogenic bacteria.</title>
        <authorList>
            <person name="Machado R.A."/>
        </authorList>
    </citation>
    <scope>NUCLEOTIDE SEQUENCE [LARGE SCALE GENOMIC DNA]</scope>
    <source>
        <strain evidence="1 2">XENO-2</strain>
    </source>
</reference>
<name>A0ABT5LUW4_9GAMM</name>
<dbReference type="EMBL" id="JAQRFN010000024">
    <property type="protein sequence ID" value="MDC9598209.1"/>
    <property type="molecule type" value="Genomic_DNA"/>
</dbReference>
<keyword evidence="2" id="KW-1185">Reference proteome</keyword>
<comment type="caution">
    <text evidence="1">The sequence shown here is derived from an EMBL/GenBank/DDBJ whole genome shotgun (WGS) entry which is preliminary data.</text>
</comment>
<gene>
    <name evidence="1" type="ORF">PSI14_15475</name>
</gene>
<evidence type="ECO:0008006" key="3">
    <source>
        <dbReference type="Google" id="ProtNLM"/>
    </source>
</evidence>
<dbReference type="Proteomes" id="UP001220225">
    <property type="component" value="Unassembled WGS sequence"/>
</dbReference>
<dbReference type="Gene3D" id="3.40.390.10">
    <property type="entry name" value="Collagenase (Catalytic Domain)"/>
    <property type="match status" value="1"/>
</dbReference>
<proteinExistence type="predicted"/>
<dbReference type="SUPFAM" id="SSF55486">
    <property type="entry name" value="Metalloproteases ('zincins'), catalytic domain"/>
    <property type="match status" value="1"/>
</dbReference>
<accession>A0ABT5LUW4</accession>
<evidence type="ECO:0000313" key="2">
    <source>
        <dbReference type="Proteomes" id="UP001220225"/>
    </source>
</evidence>
<evidence type="ECO:0000313" key="1">
    <source>
        <dbReference type="EMBL" id="MDC9598209.1"/>
    </source>
</evidence>
<dbReference type="InterPro" id="IPR024079">
    <property type="entry name" value="MetalloPept_cat_dom_sf"/>
</dbReference>
<organism evidence="1 2">
    <name type="scientific">Xenorhabdus anantnagensis</name>
    <dbReference type="NCBI Taxonomy" id="3025875"/>
    <lineage>
        <taxon>Bacteria</taxon>
        <taxon>Pseudomonadati</taxon>
        <taxon>Pseudomonadota</taxon>
        <taxon>Gammaproteobacteria</taxon>
        <taxon>Enterobacterales</taxon>
        <taxon>Morganellaceae</taxon>
        <taxon>Xenorhabdus</taxon>
    </lineage>
</organism>
<sequence length="346" mass="39174">MKYDVMESKMKFICMILSLATFNSFGYDPEAYLNPNRHVCSMAISNQIYNPADFFNNNLRYRIDENIGSVTVSIDNGDGTTRNIVIDVAPLVRNAAAMWNQRLIARGSPIRLTEVPQGSPSEANFQISRANDAQQASLGGDLAETTSVLPTDILEHYVEPEFNRPGMFLTNTFSYSRDFFNTIRRTLNEHYTEHHAAKIVVYQTIAHEFGHALGLTHPGLLNLEKRQVSEKEEQIVIDRSNPGNFLALAITAELEQGQSDARVPLMTNNDTYFFHLRHQLDRRLNYDDIGPSELELNAIDMENACGGLTSSQPKRNVVFSTSCKEKPRIFYPITQSLIPIYQILLF</sequence>
<protein>
    <recommendedName>
        <fullName evidence="3">Peptidase M10 metallopeptidase domain-containing protein</fullName>
    </recommendedName>
</protein>
<dbReference type="RefSeq" id="WP_273576725.1">
    <property type="nucleotide sequence ID" value="NZ_JAQRFN010000024.1"/>
</dbReference>